<dbReference type="Gene3D" id="1.10.260.40">
    <property type="entry name" value="lambda repressor-like DNA-binding domains"/>
    <property type="match status" value="1"/>
</dbReference>
<dbReference type="OrthoDB" id="9785949at2"/>
<dbReference type="AlphaFoldDB" id="A0A1B1UKA8"/>
<accession>A0A1B1UKA8</accession>
<dbReference type="InterPro" id="IPR001387">
    <property type="entry name" value="Cro/C1-type_HTH"/>
</dbReference>
<dbReference type="CDD" id="cd00093">
    <property type="entry name" value="HTH_XRE"/>
    <property type="match status" value="1"/>
</dbReference>
<dbReference type="InterPro" id="IPR010982">
    <property type="entry name" value="Lambda_DNA-bd_dom_sf"/>
</dbReference>
<dbReference type="SUPFAM" id="SSF47413">
    <property type="entry name" value="lambda repressor-like DNA-binding domains"/>
    <property type="match status" value="1"/>
</dbReference>
<evidence type="ECO:0000313" key="2">
    <source>
        <dbReference type="EMBL" id="ANW03133.1"/>
    </source>
</evidence>
<reference evidence="2 3" key="1">
    <citation type="submission" date="2016-07" db="EMBL/GenBank/DDBJ databases">
        <title>Complete genome sequence of Bradyrhizobium icense LMTR 13T, a potential inoculant strain isolated from lima bean (Phaseolus lunatus) in Peru.</title>
        <authorList>
            <person name="Ormeno-Orrillo E."/>
            <person name="Duran D."/>
            <person name="Rogel M.A."/>
            <person name="Rey L."/>
            <person name="Imperial J."/>
            <person name="Ruiz-Argueso T."/>
            <person name="Martinez-Romero E."/>
        </authorList>
    </citation>
    <scope>NUCLEOTIDE SEQUENCE [LARGE SCALE GENOMIC DNA]</scope>
    <source>
        <strain evidence="2 3">LMTR 13</strain>
    </source>
</reference>
<evidence type="ECO:0000259" key="1">
    <source>
        <dbReference type="SMART" id="SM00530"/>
    </source>
</evidence>
<feature type="domain" description="HTH cro/C1-type" evidence="1">
    <location>
        <begin position="33"/>
        <end position="90"/>
    </location>
</feature>
<dbReference type="InterPro" id="IPR013435">
    <property type="entry name" value="Mobile_mystery_prot_A"/>
</dbReference>
<name>A0A1B1UKA8_9BRAD</name>
<dbReference type="SMART" id="SM00530">
    <property type="entry name" value="HTH_XRE"/>
    <property type="match status" value="1"/>
</dbReference>
<keyword evidence="3" id="KW-1185">Reference proteome</keyword>
<organism evidence="2 3">
    <name type="scientific">Bradyrhizobium icense</name>
    <dbReference type="NCBI Taxonomy" id="1274631"/>
    <lineage>
        <taxon>Bacteria</taxon>
        <taxon>Pseudomonadati</taxon>
        <taxon>Pseudomonadota</taxon>
        <taxon>Alphaproteobacteria</taxon>
        <taxon>Hyphomicrobiales</taxon>
        <taxon>Nitrobacteraceae</taxon>
        <taxon>Bradyrhizobium</taxon>
    </lineage>
</organism>
<dbReference type="NCBIfam" id="TIGR02612">
    <property type="entry name" value="mob_myst_A"/>
    <property type="match status" value="1"/>
</dbReference>
<gene>
    <name evidence="2" type="ORF">LMTR13_26330</name>
</gene>
<dbReference type="EMBL" id="CP016428">
    <property type="protein sequence ID" value="ANW03133.1"/>
    <property type="molecule type" value="Genomic_DNA"/>
</dbReference>
<sequence length="154" mass="17528">MKTGTRHRARQRLDDRLQGLKPVERFHAPPKGWVRAIRDALGMTGVQFARRLAVRPQSVETLEQSEESGSIQLKTLRRAAEALDCTLVYALVPNDSLEGAVLGRARKIAKRELGRVAHTMRLEAQETADGNTDERIDAYIRENVKERDLWNDRD</sequence>
<dbReference type="GO" id="GO:0003677">
    <property type="term" value="F:DNA binding"/>
    <property type="evidence" value="ECO:0007669"/>
    <property type="project" value="InterPro"/>
</dbReference>
<dbReference type="Proteomes" id="UP000092839">
    <property type="component" value="Chromosome"/>
</dbReference>
<dbReference type="STRING" id="1274631.LMTR13_26330"/>
<dbReference type="RefSeq" id="WP_065730320.1">
    <property type="nucleotide sequence ID" value="NZ_CP016428.1"/>
</dbReference>
<protein>
    <submittedName>
        <fullName evidence="2">Transcriptional regulator</fullName>
    </submittedName>
</protein>
<evidence type="ECO:0000313" key="3">
    <source>
        <dbReference type="Proteomes" id="UP000092839"/>
    </source>
</evidence>
<proteinExistence type="predicted"/>
<dbReference type="KEGG" id="bic:LMTR13_26330"/>